<organism evidence="12 13">
    <name type="scientific">Angiostrongylus cantonensis</name>
    <name type="common">Rat lungworm</name>
    <dbReference type="NCBI Taxonomy" id="6313"/>
    <lineage>
        <taxon>Eukaryota</taxon>
        <taxon>Metazoa</taxon>
        <taxon>Ecdysozoa</taxon>
        <taxon>Nematoda</taxon>
        <taxon>Chromadorea</taxon>
        <taxon>Rhabditida</taxon>
        <taxon>Rhabditina</taxon>
        <taxon>Rhabditomorpha</taxon>
        <taxon>Strongyloidea</taxon>
        <taxon>Metastrongylidae</taxon>
        <taxon>Angiostrongylus</taxon>
    </lineage>
</organism>
<keyword evidence="4 10" id="KW-0813">Transport</keyword>
<evidence type="ECO:0000256" key="8">
    <source>
        <dbReference type="ARBA" id="ARBA00023055"/>
    </source>
</evidence>
<comment type="similarity">
    <text evidence="2 10">Belongs to the ATG9 family.</text>
</comment>
<evidence type="ECO:0000256" key="2">
    <source>
        <dbReference type="ARBA" id="ARBA00006185"/>
    </source>
</evidence>
<dbReference type="AlphaFoldDB" id="A0A158P9Y2"/>
<dbReference type="Pfam" id="PF04109">
    <property type="entry name" value="ATG9"/>
    <property type="match status" value="2"/>
</dbReference>
<dbReference type="GO" id="GO:0034045">
    <property type="term" value="C:phagophore assembly site membrane"/>
    <property type="evidence" value="ECO:0007669"/>
    <property type="project" value="UniProtKB-SubCell"/>
</dbReference>
<reference evidence="13" key="2">
    <citation type="submission" date="2016-04" db="UniProtKB">
        <authorList>
            <consortium name="WormBaseParasite"/>
        </authorList>
    </citation>
    <scope>IDENTIFICATION</scope>
</reference>
<dbReference type="STRING" id="6313.A0A158P9Y2"/>
<name>A0A158P9Y2_ANGCA</name>
<dbReference type="Proteomes" id="UP000035642">
    <property type="component" value="Unassembled WGS sequence"/>
</dbReference>
<protein>
    <recommendedName>
        <fullName evidence="3 10">Autophagy-related protein 9</fullName>
    </recommendedName>
</protein>
<comment type="subcellular location">
    <subcellularLocation>
        <location evidence="1 10">Preautophagosomal structure membrane</location>
        <topology evidence="1 10">Multi-pass membrane protein</topology>
    </subcellularLocation>
</comment>
<comment type="function">
    <text evidence="10">Phospholipid scramblase involved in autophagy. Cycles between the preautophagosomal structure/phagophore assembly site (PAS) and the cytoplasmic vesicle pool and supplies membrane for the growing autophagosome. Lipid scramblase activity plays a key role in preautophagosomal structure/phagophore assembly by distributing the phospholipids that arrive through ATG2 from the cytoplasmic to the luminal leaflet of the bilayer, thereby driving autophagosomal membrane expansion.</text>
</comment>
<feature type="transmembrane region" description="Helical" evidence="10">
    <location>
        <begin position="450"/>
        <end position="471"/>
    </location>
</feature>
<keyword evidence="5 10" id="KW-0812">Transmembrane</keyword>
<reference evidence="12" key="1">
    <citation type="submission" date="2012-09" db="EMBL/GenBank/DDBJ databases">
        <authorList>
            <person name="Martin A.A."/>
        </authorList>
    </citation>
    <scope>NUCLEOTIDE SEQUENCE</scope>
</reference>
<evidence type="ECO:0000256" key="3">
    <source>
        <dbReference type="ARBA" id="ARBA00018074"/>
    </source>
</evidence>
<dbReference type="PANTHER" id="PTHR13038">
    <property type="entry name" value="APG9 AUTOPHAGY 9"/>
    <property type="match status" value="1"/>
</dbReference>
<keyword evidence="8 10" id="KW-0445">Lipid transport</keyword>
<dbReference type="GO" id="GO:0034497">
    <property type="term" value="P:protein localization to phagophore assembly site"/>
    <property type="evidence" value="ECO:0007669"/>
    <property type="project" value="TreeGrafter"/>
</dbReference>
<keyword evidence="9 10" id="KW-0472">Membrane</keyword>
<dbReference type="GO" id="GO:0006869">
    <property type="term" value="P:lipid transport"/>
    <property type="evidence" value="ECO:0007669"/>
    <property type="project" value="UniProtKB-KW"/>
</dbReference>
<evidence type="ECO:0000313" key="13">
    <source>
        <dbReference type="WBParaSite" id="ACAC_0000876301-mRNA-1"/>
    </source>
</evidence>
<keyword evidence="6 10" id="KW-1133">Transmembrane helix</keyword>
<keyword evidence="12" id="KW-1185">Reference proteome</keyword>
<evidence type="ECO:0000256" key="6">
    <source>
        <dbReference type="ARBA" id="ARBA00022989"/>
    </source>
</evidence>
<evidence type="ECO:0000313" key="12">
    <source>
        <dbReference type="Proteomes" id="UP000035642"/>
    </source>
</evidence>
<evidence type="ECO:0000256" key="4">
    <source>
        <dbReference type="ARBA" id="ARBA00022448"/>
    </source>
</evidence>
<evidence type="ECO:0000256" key="9">
    <source>
        <dbReference type="ARBA" id="ARBA00023136"/>
    </source>
</evidence>
<dbReference type="InterPro" id="IPR007241">
    <property type="entry name" value="Autophagy-rel_prot_9"/>
</dbReference>
<accession>A0A158P9Y2</accession>
<dbReference type="GO" id="GO:0034727">
    <property type="term" value="P:piecemeal microautophagy of the nucleus"/>
    <property type="evidence" value="ECO:0007669"/>
    <property type="project" value="TreeGrafter"/>
</dbReference>
<dbReference type="WBParaSite" id="ACAC_0000876301-mRNA-1">
    <property type="protein sequence ID" value="ACAC_0000876301-mRNA-1"/>
    <property type="gene ID" value="ACAC_0000876301"/>
</dbReference>
<feature type="transmembrane region" description="Helical" evidence="10">
    <location>
        <begin position="144"/>
        <end position="164"/>
    </location>
</feature>
<sequence>RFKTKVLKVSRISGSSTPGDGYHSPPLNHVVGDSRHDESGLNPAPSVMSSSSRRNNHRWDHIEDPDRFFTLVYEYHQGSGFLTIALKKILSLAQFVFVTFSTFFTQCVDYDVLFANKNVTSMGDKITGKRSFSDAVIRNCSSRLHPFVVFSILVAIIFWISRVVKTTYYLLQLHEIQLFYRSELRIDDAQLSNLTWHAVVKRICEVQKRLQLIVDREHVTPIDLYNRILRFKNYLVALVNTRILPPRINVPFIGSVPYFPNGLKSNLRRILFFGSTSPWAGPYLKAEYKDLDNFEALTRQMEKDVTALLGGYVWYRVRHFNELNHELAARLNRSHIFANAYLNQFYSTLTEIFAKNIAFIAGAIAGVLTILSAWDEDVLQVEHVLTVISICGIIIVVCHGLISDENLVWQPEVLLTNVASELHYVPSEWKGQAHTDKVRREFEQLFQLKWVFLLHELTSPILTPFILLFWIRPNCRELVRFFHDNTVRVEGLGDVCSFALMDVAKHGDGKWNGSGLNPTSIPACDGKTELSVLHFASTNPEWKPPLASEQFLLRRSNVTITDYGTSMAPNQMQSIFGVPQPSQMEGTFLA</sequence>
<dbReference type="GO" id="GO:0000422">
    <property type="term" value="P:autophagy of mitochondrion"/>
    <property type="evidence" value="ECO:0007669"/>
    <property type="project" value="TreeGrafter"/>
</dbReference>
<evidence type="ECO:0000256" key="10">
    <source>
        <dbReference type="RuleBase" id="RU364027"/>
    </source>
</evidence>
<proteinExistence type="inferred from homology"/>
<dbReference type="GO" id="GO:0005776">
    <property type="term" value="C:autophagosome"/>
    <property type="evidence" value="ECO:0007669"/>
    <property type="project" value="TreeGrafter"/>
</dbReference>
<dbReference type="PANTHER" id="PTHR13038:SF10">
    <property type="entry name" value="AUTOPHAGY-RELATED PROTEIN 9"/>
    <property type="match status" value="1"/>
</dbReference>
<evidence type="ECO:0000256" key="1">
    <source>
        <dbReference type="ARBA" id="ARBA00004511"/>
    </source>
</evidence>
<feature type="transmembrane region" description="Helical" evidence="10">
    <location>
        <begin position="383"/>
        <end position="402"/>
    </location>
</feature>
<comment type="caution">
    <text evidence="10">Lacks conserved residue(s) required for the propagation of feature annotation.</text>
</comment>
<evidence type="ECO:0000256" key="7">
    <source>
        <dbReference type="ARBA" id="ARBA00023006"/>
    </source>
</evidence>
<feature type="transmembrane region" description="Helical" evidence="10">
    <location>
        <begin position="352"/>
        <end position="371"/>
    </location>
</feature>
<keyword evidence="7 10" id="KW-0072">Autophagy</keyword>
<evidence type="ECO:0000256" key="11">
    <source>
        <dbReference type="SAM" id="MobiDB-lite"/>
    </source>
</evidence>
<evidence type="ECO:0000256" key="5">
    <source>
        <dbReference type="ARBA" id="ARBA00022692"/>
    </source>
</evidence>
<dbReference type="GO" id="GO:0061709">
    <property type="term" value="P:reticulophagy"/>
    <property type="evidence" value="ECO:0007669"/>
    <property type="project" value="TreeGrafter"/>
</dbReference>
<feature type="region of interest" description="Disordered" evidence="11">
    <location>
        <begin position="1"/>
        <end position="56"/>
    </location>
</feature>